<reference evidence="4" key="1">
    <citation type="submission" date="2016-10" db="EMBL/GenBank/DDBJ databases">
        <authorList>
            <person name="Varghese N."/>
            <person name="Submissions S."/>
        </authorList>
    </citation>
    <scope>NUCLEOTIDE SEQUENCE [LARGE SCALE GENOMIC DNA]</scope>
    <source>
        <strain evidence="4">DSM 44718</strain>
    </source>
</reference>
<keyword evidence="1" id="KW-0812">Transmembrane</keyword>
<keyword evidence="1" id="KW-1133">Transmembrane helix</keyword>
<dbReference type="Proteomes" id="UP000199632">
    <property type="component" value="Unassembled WGS sequence"/>
</dbReference>
<feature type="transmembrane region" description="Helical" evidence="1">
    <location>
        <begin position="122"/>
        <end position="138"/>
    </location>
</feature>
<keyword evidence="4" id="KW-1185">Reference proteome</keyword>
<organism evidence="3 4">
    <name type="scientific">Asanoa ishikariensis</name>
    <dbReference type="NCBI Taxonomy" id="137265"/>
    <lineage>
        <taxon>Bacteria</taxon>
        <taxon>Bacillati</taxon>
        <taxon>Actinomycetota</taxon>
        <taxon>Actinomycetes</taxon>
        <taxon>Micromonosporales</taxon>
        <taxon>Micromonosporaceae</taxon>
        <taxon>Asanoa</taxon>
    </lineage>
</organism>
<accession>A0A1H3UR44</accession>
<sequence length="241" mass="24914">MGCERYREALSAGLDGEAAPDDAQGIDQHLYVCPSCRSWLDAAAAVTRIARTSAVPAGGMPVPVFEPPAVRCFGVPWLLRVGLAGVGFAQFLLGAAQTAGIGRAAHLDHVGAPGSGHLWHESAAWNLALGAGFLFVAIRRTRPAGLLPTLTTFVAVLGLLSLGDIADGRVGAGRLASHAFLLAGYLLTIALSRPALDPGRPPSGRRHGWSVLSPRAEAFSAAMVAEGRSAVTAEVREEPAA</sequence>
<evidence type="ECO:0000313" key="3">
    <source>
        <dbReference type="EMBL" id="SDZ64808.1"/>
    </source>
</evidence>
<dbReference type="STRING" id="137265.SAMN05421684_7840"/>
<evidence type="ECO:0000259" key="2">
    <source>
        <dbReference type="Pfam" id="PF13490"/>
    </source>
</evidence>
<evidence type="ECO:0000256" key="1">
    <source>
        <dbReference type="SAM" id="Phobius"/>
    </source>
</evidence>
<protein>
    <submittedName>
        <fullName evidence="3">Predicted anti-sigma-YlaC factor YlaD, contains Zn-finger domain</fullName>
    </submittedName>
</protein>
<dbReference type="Pfam" id="PF13490">
    <property type="entry name" value="zf-HC2"/>
    <property type="match status" value="1"/>
</dbReference>
<evidence type="ECO:0000313" key="4">
    <source>
        <dbReference type="Proteomes" id="UP000199632"/>
    </source>
</evidence>
<feature type="domain" description="Putative zinc-finger" evidence="2">
    <location>
        <begin position="3"/>
        <end position="37"/>
    </location>
</feature>
<feature type="transmembrane region" description="Helical" evidence="1">
    <location>
        <begin position="175"/>
        <end position="196"/>
    </location>
</feature>
<dbReference type="EMBL" id="FNQB01000005">
    <property type="protein sequence ID" value="SDZ64808.1"/>
    <property type="molecule type" value="Genomic_DNA"/>
</dbReference>
<keyword evidence="1" id="KW-0472">Membrane</keyword>
<dbReference type="InterPro" id="IPR027383">
    <property type="entry name" value="Znf_put"/>
</dbReference>
<name>A0A1H3UR44_9ACTN</name>
<dbReference type="AlphaFoldDB" id="A0A1H3UR44"/>
<proteinExistence type="predicted"/>
<feature type="transmembrane region" description="Helical" evidence="1">
    <location>
        <begin position="77"/>
        <end position="102"/>
    </location>
</feature>
<gene>
    <name evidence="3" type="ORF">SAMN05421684_7840</name>
</gene>
<feature type="transmembrane region" description="Helical" evidence="1">
    <location>
        <begin position="145"/>
        <end position="163"/>
    </location>
</feature>